<keyword evidence="3" id="KW-0812">Transmembrane</keyword>
<dbReference type="Proteomes" id="UP000659438">
    <property type="component" value="Unassembled WGS sequence"/>
</dbReference>
<dbReference type="InterPro" id="IPR056823">
    <property type="entry name" value="TEN-like_YD-shell"/>
</dbReference>
<evidence type="ECO:0000256" key="2">
    <source>
        <dbReference type="SAM" id="MobiDB-lite"/>
    </source>
</evidence>
<sequence length="1597" mass="179607">MDQVRRIEDALDSFKETLPLYREQLESWYSRAADGASQLADLPSLMGMERVIRFGDSTTAVSIQDTDFLSTVAQCPKGGVLTIESKLESVYDIPLGGIVVDVVEVGSGKITPVTLDAQGVGTFKGEAGRYYQVHVQGEVSPKQIEELFSSYDGLTSDLTDWLRGEWQGFKPQWAQQSLATSAAAVGNGLLAGGWAAIEGVWDSIGLISDILKDPVRFGAELGSGAADLAKLAQSAPQVMAKLQLLASDEAALCLLVRTASLWLDMLPPSELAGSTAQALSTMLVQLVIDLLIGVVLTFAAAGAGIAYLSMRLVRHSARLLDAAKRFIRAIFAVVNGFMAYVDRYKTVAARGITAAVKKGRMQLRWDAKRNTTLKQDQHHDDAPTQSKNPNGDPADSADQTRTHGCPVSMVTGEELLTLEDGTLDGRMPFVFTRLYRTSAADLDVGLGRGWSHALAHRLLIEGEQVIWIDQENRRTTFPRPSLQRPAIHNSLARAAIYLSSEPDELIVAQPGDGAPFLHFRDGRLIALSDRYDNRLTIQRNIYGDISRLDNGARRCLRLRYEHRHLVAIDYQGFHPELHPDEAWRTEQTLVTYRYDARFRLIEATNAAGESERYDYDDQHVILQRQLAGGASFYWEWQGLGPAARCVRHWASFAQMDSRYSWGEDGSVTVQNLDGSREVYVHDDRARLVRQVDPDGGEHLKAYDEQGRLVAEQDPLGAVTEYRYDEVGRLAALIPPEGEPTSYEYRNGFLHARQRGNAVWTYRRNEQGDVIEAIDPDRHSTWYCYDTQGQLISIRYPDGSQHAFVRNRLGQLTEEILPDDSQRIFSYDALGRLLTRQDEHGAITHYQWDAVGRLLQTTLPTGATRAWSYNAYGKVTAERDELGRITRYEYADDLHLISRRLNPDGSGLKYRYDSARLLLTEIENESGEKYQLDYTPNGLIRQETGFDGQRTGYAYDLNGHLLEKTEFGADGSQRVTQYQRDSAGRLLRKTLPDGTTVEYRYDALGRLVSVDDGHWPLAYEYDAQDRLVAEHQGWATLRYRYDNTGRLIHCRLPDRSTLDYRHLPGGALIAIDLNGTCLTEHRFKGGRETQRQQGLLLSDYRYDEQGRLKAQTVWQTQQQQLFWRDYSYDAGGNLAALSDTRNRRSYQYDKQDRLLRIDYAHNQAPERFAHDPAGNLLMQDRPGPTTLKGNRLLMEGDRHYDYDAYGNLIRERRGTAQCLVTEYRYDSQHRLIGVTGPDGSETSYRYDAFGRRISKTVDDQTSEFIWQGDQVIAESSDQHYQSYIYEPGTFRPLALLEGEGPEKATPFYYHLDHLGTPQELTSHQGEVVWAARYSGYGKLTELRHGDGPRLHQPLRFQGQYHDRESGLHYNRHRYYNPETGRYLTADPSKLRGGLNGYRYTLNPTGWVDPLGLETCPGDGCKKPAVGEQDPAAKVGVDEGEPALPMTAEQRRARIDELGEANAYRRLDEMERSIPGAHFLQKHGAQTTTEGQLERVTTGRNPGTGQIDVYHSGSNAGLPAIPSAATRFLSHRDQLNAIYRAQLIFRRAGIAESKEPIEMGRVIGEGYKRDGLEYTQQTKAIVILNTNGLPKTAYTGPST</sequence>
<feature type="compositionally biased region" description="Basic and acidic residues" evidence="2">
    <location>
        <begin position="372"/>
        <end position="382"/>
    </location>
</feature>
<dbReference type="NCBIfam" id="TIGR01643">
    <property type="entry name" value="YD_repeat_2x"/>
    <property type="match status" value="10"/>
</dbReference>
<keyword evidence="7" id="KW-1185">Reference proteome</keyword>
<evidence type="ECO:0000256" key="1">
    <source>
        <dbReference type="ARBA" id="ARBA00022737"/>
    </source>
</evidence>
<evidence type="ECO:0000313" key="6">
    <source>
        <dbReference type="EMBL" id="MBV4553263.1"/>
    </source>
</evidence>
<dbReference type="PANTHER" id="PTHR32305:SF15">
    <property type="entry name" value="PROTEIN RHSA-RELATED"/>
    <property type="match status" value="1"/>
</dbReference>
<keyword evidence="1" id="KW-0677">Repeat</keyword>
<dbReference type="InterPro" id="IPR006530">
    <property type="entry name" value="YD"/>
</dbReference>
<evidence type="ECO:0000259" key="4">
    <source>
        <dbReference type="Pfam" id="PF20148"/>
    </source>
</evidence>
<dbReference type="Pfam" id="PF20148">
    <property type="entry name" value="DUF6531"/>
    <property type="match status" value="1"/>
</dbReference>
<feature type="transmembrane region" description="Helical" evidence="3">
    <location>
        <begin position="290"/>
        <end position="313"/>
    </location>
</feature>
<evidence type="ECO:0000259" key="5">
    <source>
        <dbReference type="Pfam" id="PF25023"/>
    </source>
</evidence>
<keyword evidence="3" id="KW-0472">Membrane</keyword>
<protein>
    <submittedName>
        <fullName evidence="6">RHS repeat protein</fullName>
    </submittedName>
</protein>
<organism evidence="6 7">
    <name type="scientific">Pseudomonas marvdashtae</name>
    <dbReference type="NCBI Taxonomy" id="2745500"/>
    <lineage>
        <taxon>Bacteria</taxon>
        <taxon>Pseudomonadati</taxon>
        <taxon>Pseudomonadota</taxon>
        <taxon>Gammaproteobacteria</taxon>
        <taxon>Pseudomonadales</taxon>
        <taxon>Pseudomonadaceae</taxon>
        <taxon>Pseudomonas</taxon>
    </lineage>
</organism>
<feature type="region of interest" description="Disordered" evidence="2">
    <location>
        <begin position="372"/>
        <end position="406"/>
    </location>
</feature>
<reference evidence="6 7" key="1">
    <citation type="journal article" date="2020" name="Microorganisms">
        <title>Reliable Identification of Environmental Pseudomonas Isolates Using the rpoD Gene.</title>
        <authorList>
            <consortium name="The Broad Institute Genome Sequencing Platform"/>
            <person name="Girard L."/>
            <person name="Lood C."/>
            <person name="Rokni-Zadeh H."/>
            <person name="van Noort V."/>
            <person name="Lavigne R."/>
            <person name="De Mot R."/>
        </authorList>
    </citation>
    <scope>NUCLEOTIDE SEQUENCE [LARGE SCALE GENOMIC DNA]</scope>
    <source>
        <strain evidence="6 7">SWRI102</strain>
    </source>
</reference>
<dbReference type="RefSeq" id="WP_217828369.1">
    <property type="nucleotide sequence ID" value="NZ_JABWQX020000001.1"/>
</dbReference>
<dbReference type="InterPro" id="IPR031325">
    <property type="entry name" value="RHS_repeat"/>
</dbReference>
<dbReference type="PANTHER" id="PTHR32305">
    <property type="match status" value="1"/>
</dbReference>
<gene>
    <name evidence="6" type="ORF">HU742_019115</name>
</gene>
<dbReference type="InterPro" id="IPR050708">
    <property type="entry name" value="T6SS_VgrG/RHS"/>
</dbReference>
<keyword evidence="3" id="KW-1133">Transmembrane helix</keyword>
<proteinExistence type="predicted"/>
<dbReference type="NCBIfam" id="TIGR03696">
    <property type="entry name" value="Rhs_assc_core"/>
    <property type="match status" value="1"/>
</dbReference>
<evidence type="ECO:0000256" key="3">
    <source>
        <dbReference type="SAM" id="Phobius"/>
    </source>
</evidence>
<dbReference type="InterPro" id="IPR022385">
    <property type="entry name" value="Rhs_assc_core"/>
</dbReference>
<dbReference type="EMBL" id="JABWQX020000001">
    <property type="protein sequence ID" value="MBV4553263.1"/>
    <property type="molecule type" value="Genomic_DNA"/>
</dbReference>
<feature type="domain" description="Teneurin-like YD-shell" evidence="5">
    <location>
        <begin position="1136"/>
        <end position="1385"/>
    </location>
</feature>
<comment type="caution">
    <text evidence="6">The sequence shown here is derived from an EMBL/GenBank/DDBJ whole genome shotgun (WGS) entry which is preliminary data.</text>
</comment>
<evidence type="ECO:0000313" key="7">
    <source>
        <dbReference type="Proteomes" id="UP000659438"/>
    </source>
</evidence>
<dbReference type="Pfam" id="PF25023">
    <property type="entry name" value="TEN_YD-shell"/>
    <property type="match status" value="1"/>
</dbReference>
<dbReference type="Pfam" id="PF05593">
    <property type="entry name" value="RHS_repeat"/>
    <property type="match status" value="4"/>
</dbReference>
<accession>A0A9E2THJ5</accession>
<feature type="domain" description="DUF6531" evidence="4">
    <location>
        <begin position="404"/>
        <end position="477"/>
    </location>
</feature>
<name>A0A9E2THJ5_9PSED</name>
<dbReference type="InterPro" id="IPR045351">
    <property type="entry name" value="DUF6531"/>
</dbReference>